<proteinExistence type="predicted"/>
<organism evidence="2 3">
    <name type="scientific">Dorcoceras hygrometricum</name>
    <dbReference type="NCBI Taxonomy" id="472368"/>
    <lineage>
        <taxon>Eukaryota</taxon>
        <taxon>Viridiplantae</taxon>
        <taxon>Streptophyta</taxon>
        <taxon>Embryophyta</taxon>
        <taxon>Tracheophyta</taxon>
        <taxon>Spermatophyta</taxon>
        <taxon>Magnoliopsida</taxon>
        <taxon>eudicotyledons</taxon>
        <taxon>Gunneridae</taxon>
        <taxon>Pentapetalae</taxon>
        <taxon>asterids</taxon>
        <taxon>lamiids</taxon>
        <taxon>Lamiales</taxon>
        <taxon>Gesneriaceae</taxon>
        <taxon>Didymocarpoideae</taxon>
        <taxon>Trichosporeae</taxon>
        <taxon>Loxocarpinae</taxon>
        <taxon>Dorcoceras</taxon>
    </lineage>
</organism>
<dbReference type="AlphaFoldDB" id="A0A2Z7C6V5"/>
<reference evidence="2 3" key="1">
    <citation type="journal article" date="2015" name="Proc. Natl. Acad. Sci. U.S.A.">
        <title>The resurrection genome of Boea hygrometrica: A blueprint for survival of dehydration.</title>
        <authorList>
            <person name="Xiao L."/>
            <person name="Yang G."/>
            <person name="Zhang L."/>
            <person name="Yang X."/>
            <person name="Zhao S."/>
            <person name="Ji Z."/>
            <person name="Zhou Q."/>
            <person name="Hu M."/>
            <person name="Wang Y."/>
            <person name="Chen M."/>
            <person name="Xu Y."/>
            <person name="Jin H."/>
            <person name="Xiao X."/>
            <person name="Hu G."/>
            <person name="Bao F."/>
            <person name="Hu Y."/>
            <person name="Wan P."/>
            <person name="Li L."/>
            <person name="Deng X."/>
            <person name="Kuang T."/>
            <person name="Xiang C."/>
            <person name="Zhu J.K."/>
            <person name="Oliver M.J."/>
            <person name="He Y."/>
        </authorList>
    </citation>
    <scope>NUCLEOTIDE SEQUENCE [LARGE SCALE GENOMIC DNA]</scope>
    <source>
        <strain evidence="3">cv. XS01</strain>
    </source>
</reference>
<keyword evidence="3" id="KW-1185">Reference proteome</keyword>
<dbReference type="EMBL" id="KQ999405">
    <property type="protein sequence ID" value="KZV41691.1"/>
    <property type="molecule type" value="Genomic_DNA"/>
</dbReference>
<protein>
    <submittedName>
        <fullName evidence="2">Uncharacterized protein</fullName>
    </submittedName>
</protein>
<evidence type="ECO:0000313" key="2">
    <source>
        <dbReference type="EMBL" id="KZV41691.1"/>
    </source>
</evidence>
<evidence type="ECO:0000313" key="3">
    <source>
        <dbReference type="Proteomes" id="UP000250235"/>
    </source>
</evidence>
<dbReference type="Proteomes" id="UP000250235">
    <property type="component" value="Unassembled WGS sequence"/>
</dbReference>
<evidence type="ECO:0000256" key="1">
    <source>
        <dbReference type="SAM" id="MobiDB-lite"/>
    </source>
</evidence>
<feature type="region of interest" description="Disordered" evidence="1">
    <location>
        <begin position="108"/>
        <end position="133"/>
    </location>
</feature>
<sequence>MKYEFRLLNVILANSVTVKAGSFDAVTHERFLLMKAIHFGLKINWSKFLFDILKEMVTKYSKQSKGFAARICVLLKSAPNLTLGEAKTFPPQKILTVKTVGTYVAKNTNIGSDEDEPEEQVSKKAATKRRPTPAVVEPAAKKKRTTVGRVAPAKKGLAMVPVVQNPEPIYVVPAATLKAPRRRAPKRKLVRQEGSDDEIVDNIIHQAIAQTAMIETRKPDLEEPVVVETTETGAVETKNRIDFSSITNYDEEPMVAIEKEEEKESEKEKEIEPVAIEGMKFLVQLREKVINEIVSLFSSFSLCRLAALGPLSDIAAKEEQILAWDETDLLHTAVSRRLYIISKYSEMLLRKFLEVRNKNFESGTPTTAIDLQILDMLSDAYRDALEELLELMIKHKLEWSRPINSKLFEGDHRDRGAVIARSNKNIRCISYIRFLVLIDGSWTAIEGPDMWYFQTLTSQSSEIIAYINRGDDAKKGEISKGPQPPPNNISRPEMEVADLVVVAVGANLGEKEAVVLIEEIEIKRKFWNNGRAPPRMAAPHRVHVCAWDCALAAQWPASSGRDMQLLRVSDCALAAVIFTPGCATRWPLSREASHSRWLLIARRLHAWWRAGCQPLAHWLRMLLAAGRATLPAAVRRAWRDVVRQPHVQIVARWSVVVRHGWTRIARLRRAYRVIPRGSWVMLLNALTMIRWASPEL</sequence>
<gene>
    <name evidence="2" type="ORF">F511_22319</name>
</gene>
<name>A0A2Z7C6V5_9LAMI</name>
<accession>A0A2Z7C6V5</accession>